<comment type="caution">
    <text evidence="2">The sequence shown here is derived from an EMBL/GenBank/DDBJ whole genome shotgun (WGS) entry which is preliminary data.</text>
</comment>
<gene>
    <name evidence="2" type="ORF">BDV95DRAFT_584461</name>
</gene>
<reference evidence="2 3" key="1">
    <citation type="submission" date="2020-01" db="EMBL/GenBank/DDBJ databases">
        <authorList>
            <consortium name="DOE Joint Genome Institute"/>
            <person name="Haridas S."/>
            <person name="Albert R."/>
            <person name="Binder M."/>
            <person name="Bloem J."/>
            <person name="Labutti K."/>
            <person name="Salamov A."/>
            <person name="Andreopoulos B."/>
            <person name="Baker S.E."/>
            <person name="Barry K."/>
            <person name="Bills G."/>
            <person name="Bluhm B.H."/>
            <person name="Cannon C."/>
            <person name="Castanera R."/>
            <person name="Culley D.E."/>
            <person name="Daum C."/>
            <person name="Ezra D."/>
            <person name="Gonzalez J.B."/>
            <person name="Henrissat B."/>
            <person name="Kuo A."/>
            <person name="Liang C."/>
            <person name="Lipzen A."/>
            <person name="Lutzoni F."/>
            <person name="Magnuson J."/>
            <person name="Mondo S."/>
            <person name="Nolan M."/>
            <person name="Ohm R."/>
            <person name="Pangilinan J."/>
            <person name="Park H.-J.H."/>
            <person name="Ramirez L."/>
            <person name="Alfaro M."/>
            <person name="Sun H."/>
            <person name="Tritt A."/>
            <person name="Yoshinaga Y."/>
            <person name="Zwiers L.-H.L."/>
            <person name="Turgeon B.G."/>
            <person name="Goodwin S.B."/>
            <person name="Spatafora J.W."/>
            <person name="Crous P.W."/>
            <person name="Grigoriev I.V."/>
        </authorList>
    </citation>
    <scope>NUCLEOTIDE SEQUENCE [LARGE SCALE GENOMIC DNA]</scope>
    <source>
        <strain evidence="2 3">CBS 611.86</strain>
    </source>
</reference>
<evidence type="ECO:0000313" key="3">
    <source>
        <dbReference type="Proteomes" id="UP000481861"/>
    </source>
</evidence>
<feature type="domain" description="Heterokaryon incompatibility" evidence="1">
    <location>
        <begin position="21"/>
        <end position="114"/>
    </location>
</feature>
<dbReference type="PANTHER" id="PTHR10622:SF10">
    <property type="entry name" value="HET DOMAIN-CONTAINING PROTEIN"/>
    <property type="match status" value="1"/>
</dbReference>
<protein>
    <submittedName>
        <fullName evidence="2">Heterokaryon incompatibility protein-domain-containing protein</fullName>
    </submittedName>
</protein>
<dbReference type="EMBL" id="JAADJZ010000028">
    <property type="protein sequence ID" value="KAF2866292.1"/>
    <property type="molecule type" value="Genomic_DNA"/>
</dbReference>
<dbReference type="AlphaFoldDB" id="A0A7C8I2F2"/>
<accession>A0A7C8I2F2</accession>
<dbReference type="Proteomes" id="UP000481861">
    <property type="component" value="Unassembled WGS sequence"/>
</dbReference>
<dbReference type="InterPro" id="IPR010730">
    <property type="entry name" value="HET"/>
</dbReference>
<dbReference type="Pfam" id="PF06985">
    <property type="entry name" value="HET"/>
    <property type="match status" value="1"/>
</dbReference>
<name>A0A7C8I2F2_9PLEO</name>
<dbReference type="OrthoDB" id="20872at2759"/>
<proteinExistence type="predicted"/>
<organism evidence="2 3">
    <name type="scientific">Massariosphaeria phaeospora</name>
    <dbReference type="NCBI Taxonomy" id="100035"/>
    <lineage>
        <taxon>Eukaryota</taxon>
        <taxon>Fungi</taxon>
        <taxon>Dikarya</taxon>
        <taxon>Ascomycota</taxon>
        <taxon>Pezizomycotina</taxon>
        <taxon>Dothideomycetes</taxon>
        <taxon>Pleosporomycetidae</taxon>
        <taxon>Pleosporales</taxon>
        <taxon>Pleosporales incertae sedis</taxon>
        <taxon>Massariosphaeria</taxon>
    </lineage>
</organism>
<evidence type="ECO:0000259" key="1">
    <source>
        <dbReference type="Pfam" id="PF06985"/>
    </source>
</evidence>
<sequence>MRLIHTTTLHMQEFMRVNQPYAILSHTWGAAGDEVSYHEMIAPELSQTTLRKPGYVKIAKCCEIARKYGLEFAWVDTCCIDKSSSAELTEEINSMYKWYEGATVCIAYLADLTEDIESLRESRWFTRGWTLQELVAPGWVEFYDQSWANRGNKTSWRDRLSEITGISPGILHGENTLDQIPVAVRMSWASKRETTRDEDMAYCLLGIFDINMPMLYGEGSKAFLRLQEEIIKQ</sequence>
<evidence type="ECO:0000313" key="2">
    <source>
        <dbReference type="EMBL" id="KAF2866292.1"/>
    </source>
</evidence>
<dbReference type="PANTHER" id="PTHR10622">
    <property type="entry name" value="HET DOMAIN-CONTAINING PROTEIN"/>
    <property type="match status" value="1"/>
</dbReference>
<keyword evidence="3" id="KW-1185">Reference proteome</keyword>